<dbReference type="SUPFAM" id="SSF46689">
    <property type="entry name" value="Homeodomain-like"/>
    <property type="match status" value="1"/>
</dbReference>
<name>A0ABX1TNT6_9GAMM</name>
<dbReference type="RefSeq" id="WP_169250365.1">
    <property type="nucleotide sequence ID" value="NZ_SPMZ01000076.1"/>
</dbReference>
<organism evidence="3 4">
    <name type="scientific">Candidatus Competibacter phosphatis</name>
    <dbReference type="NCBI Taxonomy" id="221280"/>
    <lineage>
        <taxon>Bacteria</taxon>
        <taxon>Pseudomonadati</taxon>
        <taxon>Pseudomonadota</taxon>
        <taxon>Gammaproteobacteria</taxon>
        <taxon>Candidatus Competibacteraceae</taxon>
        <taxon>Candidatus Competibacter</taxon>
    </lineage>
</organism>
<dbReference type="Proteomes" id="UP000760480">
    <property type="component" value="Unassembled WGS sequence"/>
</dbReference>
<dbReference type="Pfam" id="PF13384">
    <property type="entry name" value="HTH_23"/>
    <property type="match status" value="1"/>
</dbReference>
<comment type="caution">
    <text evidence="3">The sequence shown here is derived from an EMBL/GenBank/DDBJ whole genome shotgun (WGS) entry which is preliminary data.</text>
</comment>
<keyword evidence="4" id="KW-1185">Reference proteome</keyword>
<sequence>MLPQLLDPRPYLVDLPDPRRETQNKLHKLHDILMIVLCAVLIPIRFQDETNHGTSCAMARPRRIDEVLVGKAGDAIACAESLVALRRAQAVLLPAVMGATLEQTAALLGVSRASVPRLQARFRESVQAGASPPRWGGRRRSLMTFDEEQAFLAPWAEQAKAGGIWVVSVIRVALAQRLGRPVKPSVVYRLLERHGWRKVAPDTHHPKSNPAAQEDWKKNSPRRWLPC</sequence>
<evidence type="ECO:0000256" key="1">
    <source>
        <dbReference type="SAM" id="MobiDB-lite"/>
    </source>
</evidence>
<evidence type="ECO:0000313" key="4">
    <source>
        <dbReference type="Proteomes" id="UP000760480"/>
    </source>
</evidence>
<evidence type="ECO:0000313" key="3">
    <source>
        <dbReference type="EMBL" id="NMQ21098.1"/>
    </source>
</evidence>
<feature type="domain" description="Winged helix-turn helix" evidence="2">
    <location>
        <begin position="163"/>
        <end position="220"/>
    </location>
</feature>
<protein>
    <recommendedName>
        <fullName evidence="2">Winged helix-turn helix domain-containing protein</fullName>
    </recommendedName>
</protein>
<feature type="region of interest" description="Disordered" evidence="1">
    <location>
        <begin position="199"/>
        <end position="227"/>
    </location>
</feature>
<evidence type="ECO:0000259" key="2">
    <source>
        <dbReference type="Pfam" id="PF13592"/>
    </source>
</evidence>
<dbReference type="InterPro" id="IPR009057">
    <property type="entry name" value="Homeodomain-like_sf"/>
</dbReference>
<proteinExistence type="predicted"/>
<reference evidence="3 4" key="1">
    <citation type="submission" date="2019-03" db="EMBL/GenBank/DDBJ databases">
        <title>Metabolic reconstructions from genomes of highly enriched 'Candidatus Accumulibacter' and 'Candidatus Competibacter' bioreactor populations.</title>
        <authorList>
            <person name="Annavajhala M.K."/>
            <person name="Welles L."/>
            <person name="Abbas B."/>
            <person name="Sorokin D."/>
            <person name="Park H."/>
            <person name="Van Loosdrecht M."/>
            <person name="Chandran K."/>
        </authorList>
    </citation>
    <scope>NUCLEOTIDE SEQUENCE [LARGE SCALE GENOMIC DNA]</scope>
    <source>
        <strain evidence="3 4">SBR_G</strain>
    </source>
</reference>
<accession>A0ABX1TNT6</accession>
<dbReference type="Pfam" id="PF13592">
    <property type="entry name" value="HTH_33"/>
    <property type="match status" value="1"/>
</dbReference>
<dbReference type="EMBL" id="SPMZ01000076">
    <property type="protein sequence ID" value="NMQ21098.1"/>
    <property type="molecule type" value="Genomic_DNA"/>
</dbReference>
<gene>
    <name evidence="3" type="ORF">E4P82_19005</name>
</gene>
<dbReference type="InterPro" id="IPR025959">
    <property type="entry name" value="Winged_HTH_dom"/>
</dbReference>